<comment type="similarity">
    <text evidence="6">Belongs to the ABC-4 integral membrane protein family.</text>
</comment>
<reference evidence="10 11" key="1">
    <citation type="journal article" date="2014" name="Int. J. Syst. Evol. Microbiol.">
        <title>Complete genome sequence of Corynebacterium casei LMG S-19264T (=DSM 44701T), isolated from a smear-ripened cheese.</title>
        <authorList>
            <consortium name="US DOE Joint Genome Institute (JGI-PGF)"/>
            <person name="Walter F."/>
            <person name="Albersmeier A."/>
            <person name="Kalinowski J."/>
            <person name="Ruckert C."/>
        </authorList>
    </citation>
    <scope>NUCLEOTIDE SEQUENCE [LARGE SCALE GENOMIC DNA]</scope>
    <source>
        <strain evidence="10 11">CGMCC 1.7029</strain>
    </source>
</reference>
<evidence type="ECO:0000313" key="10">
    <source>
        <dbReference type="EMBL" id="GGO30993.1"/>
    </source>
</evidence>
<dbReference type="Pfam" id="PF02687">
    <property type="entry name" value="FtsX"/>
    <property type="match status" value="1"/>
</dbReference>
<comment type="caution">
    <text evidence="10">The sequence shown here is derived from an EMBL/GenBank/DDBJ whole genome shotgun (WGS) entry which is preliminary data.</text>
</comment>
<keyword evidence="4 7" id="KW-1133">Transmembrane helix</keyword>
<evidence type="ECO:0000256" key="5">
    <source>
        <dbReference type="ARBA" id="ARBA00023136"/>
    </source>
</evidence>
<evidence type="ECO:0000259" key="8">
    <source>
        <dbReference type="Pfam" id="PF02687"/>
    </source>
</evidence>
<dbReference type="OrthoDB" id="9802264at2"/>
<protein>
    <submittedName>
        <fullName evidence="10">Multidrug ABC transporter substrate-binding protein</fullName>
    </submittedName>
</protein>
<dbReference type="PANTHER" id="PTHR30572:SF4">
    <property type="entry name" value="ABC TRANSPORTER PERMEASE YTRF"/>
    <property type="match status" value="1"/>
</dbReference>
<evidence type="ECO:0000256" key="7">
    <source>
        <dbReference type="SAM" id="Phobius"/>
    </source>
</evidence>
<evidence type="ECO:0000313" key="11">
    <source>
        <dbReference type="Proteomes" id="UP000598196"/>
    </source>
</evidence>
<feature type="transmembrane region" description="Helical" evidence="7">
    <location>
        <begin position="277"/>
        <end position="301"/>
    </location>
</feature>
<dbReference type="AlphaFoldDB" id="A0A918DDD5"/>
<keyword evidence="3 7" id="KW-0812">Transmembrane</keyword>
<dbReference type="InterPro" id="IPR025857">
    <property type="entry name" value="MacB_PCD"/>
</dbReference>
<evidence type="ECO:0000256" key="2">
    <source>
        <dbReference type="ARBA" id="ARBA00022475"/>
    </source>
</evidence>
<proteinExistence type="inferred from homology"/>
<feature type="transmembrane region" description="Helical" evidence="7">
    <location>
        <begin position="21"/>
        <end position="41"/>
    </location>
</feature>
<gene>
    <name evidence="10" type="ORF">GCM10010991_16370</name>
</gene>
<dbReference type="GO" id="GO:0005886">
    <property type="term" value="C:plasma membrane"/>
    <property type="evidence" value="ECO:0007669"/>
    <property type="project" value="UniProtKB-SubCell"/>
</dbReference>
<evidence type="ECO:0000259" key="9">
    <source>
        <dbReference type="Pfam" id="PF12704"/>
    </source>
</evidence>
<keyword evidence="2" id="KW-1003">Cell membrane</keyword>
<feature type="domain" description="MacB-like periplasmic core" evidence="9">
    <location>
        <begin position="20"/>
        <end position="231"/>
    </location>
</feature>
<dbReference type="Proteomes" id="UP000598196">
    <property type="component" value="Unassembled WGS sequence"/>
</dbReference>
<dbReference type="EMBL" id="BMLP01000002">
    <property type="protein sequence ID" value="GGO30993.1"/>
    <property type="molecule type" value="Genomic_DNA"/>
</dbReference>
<evidence type="ECO:0000256" key="6">
    <source>
        <dbReference type="ARBA" id="ARBA00038076"/>
    </source>
</evidence>
<organism evidence="10 11">
    <name type="scientific">Gemmobacter aquaticus</name>
    <dbReference type="NCBI Taxonomy" id="490185"/>
    <lineage>
        <taxon>Bacteria</taxon>
        <taxon>Pseudomonadati</taxon>
        <taxon>Pseudomonadota</taxon>
        <taxon>Alphaproteobacteria</taxon>
        <taxon>Rhodobacterales</taxon>
        <taxon>Paracoccaceae</taxon>
        <taxon>Gemmobacter</taxon>
    </lineage>
</organism>
<dbReference type="PANTHER" id="PTHR30572">
    <property type="entry name" value="MEMBRANE COMPONENT OF TRANSPORTER-RELATED"/>
    <property type="match status" value="1"/>
</dbReference>
<evidence type="ECO:0000256" key="1">
    <source>
        <dbReference type="ARBA" id="ARBA00004651"/>
    </source>
</evidence>
<comment type="subcellular location">
    <subcellularLocation>
        <location evidence="1">Cell membrane</location>
        <topology evidence="1">Multi-pass membrane protein</topology>
    </subcellularLocation>
</comment>
<dbReference type="InterPro" id="IPR003838">
    <property type="entry name" value="ABC3_permease_C"/>
</dbReference>
<evidence type="ECO:0000256" key="4">
    <source>
        <dbReference type="ARBA" id="ARBA00022989"/>
    </source>
</evidence>
<feature type="domain" description="ABC3 transporter permease C-terminal" evidence="8">
    <location>
        <begin position="280"/>
        <end position="393"/>
    </location>
</feature>
<keyword evidence="11" id="KW-1185">Reference proteome</keyword>
<keyword evidence="5 7" id="KW-0472">Membrane</keyword>
<dbReference type="RefSeq" id="WP_146286547.1">
    <property type="nucleotide sequence ID" value="NZ_BMLP01000002.1"/>
</dbReference>
<sequence length="400" mass="41347">MLWETIRLAVQAIRRNVLRSLLTVLGVVIGVASVIAMLTVGEGSSRAVAAQVSSMGSNLLIMRPGRQGFGPPGSDAPKFDLADVAAIQQLSSVAYAAPVVNSTQTVVYGNANTSTQITGTSAAYLPLGGWQVTSGRAFTDAEERGGAALCLVGTSVREELFGSVDPVGQTIRIKQLSCDVVGALGSKGASAMGSDQDDVIIMPIRTLQRRIIGNADVNSISIGLKDGISTSRGLRDIGALMRERRKIGDGADNNFNIIDMKEVASTLSGVNSVLTGMLSAVAAVSLLVGGIGIMNIMLVSVTERTREIGIRLSVGATSGQVLMQFLVEAVVLSIAGGVLGIAVGLGLAAGATSAMGIPFTPQGWVIALAFAFSAIVGVVFGFFPARRAARLDPIEALRYQ</sequence>
<accession>A0A918DDD5</accession>
<name>A0A918DDD5_9RHOB</name>
<evidence type="ECO:0000256" key="3">
    <source>
        <dbReference type="ARBA" id="ARBA00022692"/>
    </source>
</evidence>
<feature type="transmembrane region" description="Helical" evidence="7">
    <location>
        <begin position="363"/>
        <end position="383"/>
    </location>
</feature>
<dbReference type="GO" id="GO:0022857">
    <property type="term" value="F:transmembrane transporter activity"/>
    <property type="evidence" value="ECO:0007669"/>
    <property type="project" value="TreeGrafter"/>
</dbReference>
<feature type="transmembrane region" description="Helical" evidence="7">
    <location>
        <begin position="322"/>
        <end position="351"/>
    </location>
</feature>
<dbReference type="InterPro" id="IPR050250">
    <property type="entry name" value="Macrolide_Exporter_MacB"/>
</dbReference>
<dbReference type="Pfam" id="PF12704">
    <property type="entry name" value="MacB_PCD"/>
    <property type="match status" value="1"/>
</dbReference>